<sequence>MVQSLWDSTKASELQGGLNELVYRSNIIGADRRVCNWGGGNTSSKTTVKDFRGRDVEVMYVKGSGSDLASMKAGNFTGLRMDDIRPLFEKGEMPDEEMVAYLVNCMIDSKHPRASIETLLHAFLPFKHVDHTHPDAIISLCCAHNGKELAQEIFGDRFVWVPYIRPGFTLSKMIAQGVLDNPKAELVLMEKHGLVTWGDTSEACYAQTIAVISEAEAFIEARVNEAKLFGGVKHEALAADVRKSIASQIMPTIRGAVSDAKKMILTFDDEADVLQFVGGENAPNLSQVGAACPDHLVHTKVVPLFVHWSPDANDIEGLKSILKESIAAYKQQYQEYFERNKHEGDVMFEAAPRVILIPGVGMINTGKSWAMSKVSGALYHRAIAVMRGATALGDFVSLSENESYNVEYWPLELYKLSLAPAETEFSRKVAFITGGAGGIGSETARRLVSEGAHVVLADLNLEGAQKVAAEINEKFGENRAIAVKMDVTSEEAVIAAYAETALAFGGVDIIVNNAGLATSSPFDETSLKEWNLNINVLGTGYFLVAREAFKLMKTQGVGGNMVFIGSKNSIYAGKSASAYSAAKALEAHLARCIAAEGGEFGIRVNTILPDAILQGSAIWNGSWRNERAAAYGIEPDQLEEYYRKRTTLLVNIYPRDIAEGIAFFASSKADKTTGCMLTIDGGVPAAFTR</sequence>
<name>A0ABW0VT76_9BACL</name>
<feature type="domain" description="Ketoreductase" evidence="3">
    <location>
        <begin position="428"/>
        <end position="626"/>
    </location>
</feature>
<evidence type="ECO:0000256" key="2">
    <source>
        <dbReference type="ARBA" id="ARBA00023002"/>
    </source>
</evidence>
<evidence type="ECO:0000259" key="4">
    <source>
        <dbReference type="SMART" id="SM01007"/>
    </source>
</evidence>
<feature type="domain" description="Class II aldolase/adducin N-terminal" evidence="4">
    <location>
        <begin position="20"/>
        <end position="219"/>
    </location>
</feature>
<dbReference type="CDD" id="cd08943">
    <property type="entry name" value="R1PA_ADH_SDR_c"/>
    <property type="match status" value="1"/>
</dbReference>
<keyword evidence="6" id="KW-1185">Reference proteome</keyword>
<evidence type="ECO:0000313" key="6">
    <source>
        <dbReference type="Proteomes" id="UP001596047"/>
    </source>
</evidence>
<comment type="caution">
    <text evidence="5">The sequence shown here is derived from an EMBL/GenBank/DDBJ whole genome shotgun (WGS) entry which is preliminary data.</text>
</comment>
<evidence type="ECO:0000256" key="1">
    <source>
        <dbReference type="ARBA" id="ARBA00006484"/>
    </source>
</evidence>
<evidence type="ECO:0000259" key="3">
    <source>
        <dbReference type="SMART" id="SM00822"/>
    </source>
</evidence>
<dbReference type="RefSeq" id="WP_379187581.1">
    <property type="nucleotide sequence ID" value="NZ_JBHSOW010000030.1"/>
</dbReference>
<dbReference type="SMART" id="SM01007">
    <property type="entry name" value="Aldolase_II"/>
    <property type="match status" value="1"/>
</dbReference>
<dbReference type="NCBIfam" id="NF006190">
    <property type="entry name" value="PRK08324.1-4"/>
    <property type="match status" value="1"/>
</dbReference>
<dbReference type="Gene3D" id="3.40.50.720">
    <property type="entry name" value="NAD(P)-binding Rossmann-like Domain"/>
    <property type="match status" value="1"/>
</dbReference>
<dbReference type="PANTHER" id="PTHR43669:SF8">
    <property type="entry name" value="SHORT-CHAIN TYPE DEHYDROGENASE_REDUCTASE-RELATED"/>
    <property type="match status" value="1"/>
</dbReference>
<reference evidence="6" key="1">
    <citation type="journal article" date="2019" name="Int. J. Syst. Evol. Microbiol.">
        <title>The Global Catalogue of Microorganisms (GCM) 10K type strain sequencing project: providing services to taxonomists for standard genome sequencing and annotation.</title>
        <authorList>
            <consortium name="The Broad Institute Genomics Platform"/>
            <consortium name="The Broad Institute Genome Sequencing Center for Infectious Disease"/>
            <person name="Wu L."/>
            <person name="Ma J."/>
        </authorList>
    </citation>
    <scope>NUCLEOTIDE SEQUENCE [LARGE SCALE GENOMIC DNA]</scope>
    <source>
        <strain evidence="6">CGMCC 1.3240</strain>
    </source>
</reference>
<dbReference type="InterPro" id="IPR036409">
    <property type="entry name" value="Aldolase_II/adducin_N_sf"/>
</dbReference>
<dbReference type="NCBIfam" id="TIGR02632">
    <property type="entry name" value="RhaD_aldol-ADH"/>
    <property type="match status" value="1"/>
</dbReference>
<keyword evidence="2" id="KW-0560">Oxidoreductase</keyword>
<comment type="similarity">
    <text evidence="1">Belongs to the short-chain dehydrogenases/reductases (SDR) family.</text>
</comment>
<evidence type="ECO:0000313" key="5">
    <source>
        <dbReference type="EMBL" id="MFC5649080.1"/>
    </source>
</evidence>
<dbReference type="NCBIfam" id="NF006189">
    <property type="entry name" value="PRK08324.1-3"/>
    <property type="match status" value="1"/>
</dbReference>
<dbReference type="InterPro" id="IPR013454">
    <property type="entry name" value="Bifunc_RhaD/ADH"/>
</dbReference>
<gene>
    <name evidence="5" type="ORF">ACFPYJ_08040</name>
</gene>
<dbReference type="Pfam" id="PF00106">
    <property type="entry name" value="adh_short"/>
    <property type="match status" value="1"/>
</dbReference>
<dbReference type="Pfam" id="PF00596">
    <property type="entry name" value="Aldolase_II"/>
    <property type="match status" value="1"/>
</dbReference>
<dbReference type="PRINTS" id="PR00081">
    <property type="entry name" value="GDHRDH"/>
</dbReference>
<proteinExistence type="inferred from homology"/>
<dbReference type="SMART" id="SM00822">
    <property type="entry name" value="PKS_KR"/>
    <property type="match status" value="1"/>
</dbReference>
<dbReference type="InterPro" id="IPR001303">
    <property type="entry name" value="Aldolase_II/adducin_N"/>
</dbReference>
<dbReference type="InterPro" id="IPR002347">
    <property type="entry name" value="SDR_fam"/>
</dbReference>
<dbReference type="EMBL" id="JBHSOW010000030">
    <property type="protein sequence ID" value="MFC5649080.1"/>
    <property type="molecule type" value="Genomic_DNA"/>
</dbReference>
<dbReference type="PANTHER" id="PTHR43669">
    <property type="entry name" value="5-KETO-D-GLUCONATE 5-REDUCTASE"/>
    <property type="match status" value="1"/>
</dbReference>
<dbReference type="InterPro" id="IPR036291">
    <property type="entry name" value="NAD(P)-bd_dom_sf"/>
</dbReference>
<dbReference type="SUPFAM" id="SSF51735">
    <property type="entry name" value="NAD(P)-binding Rossmann-fold domains"/>
    <property type="match status" value="1"/>
</dbReference>
<protein>
    <submittedName>
        <fullName evidence="5">Bifunctional aldolase/short-chain dehydrogenase</fullName>
    </submittedName>
</protein>
<dbReference type="InterPro" id="IPR057326">
    <property type="entry name" value="KR_dom"/>
</dbReference>
<accession>A0ABW0VT76</accession>
<dbReference type="SUPFAM" id="SSF53639">
    <property type="entry name" value="AraD/HMP-PK domain-like"/>
    <property type="match status" value="1"/>
</dbReference>
<dbReference type="Gene3D" id="3.40.225.10">
    <property type="entry name" value="Class II aldolase/adducin N-terminal domain"/>
    <property type="match status" value="1"/>
</dbReference>
<dbReference type="Proteomes" id="UP001596047">
    <property type="component" value="Unassembled WGS sequence"/>
</dbReference>
<organism evidence="5 6">
    <name type="scientific">Paenibacillus solisilvae</name>
    <dbReference type="NCBI Taxonomy" id="2486751"/>
    <lineage>
        <taxon>Bacteria</taxon>
        <taxon>Bacillati</taxon>
        <taxon>Bacillota</taxon>
        <taxon>Bacilli</taxon>
        <taxon>Bacillales</taxon>
        <taxon>Paenibacillaceae</taxon>
        <taxon>Paenibacillus</taxon>
    </lineage>
</organism>